<reference evidence="3" key="1">
    <citation type="journal article" date="2020" name="Stud. Mycol.">
        <title>101 Dothideomycetes genomes: a test case for predicting lifestyles and emergence of pathogens.</title>
        <authorList>
            <person name="Haridas S."/>
            <person name="Albert R."/>
            <person name="Binder M."/>
            <person name="Bloem J."/>
            <person name="Labutti K."/>
            <person name="Salamov A."/>
            <person name="Andreopoulos B."/>
            <person name="Baker S."/>
            <person name="Barry K."/>
            <person name="Bills G."/>
            <person name="Bluhm B."/>
            <person name="Cannon C."/>
            <person name="Castanera R."/>
            <person name="Culley D."/>
            <person name="Daum C."/>
            <person name="Ezra D."/>
            <person name="Gonzalez J."/>
            <person name="Henrissat B."/>
            <person name="Kuo A."/>
            <person name="Liang C."/>
            <person name="Lipzen A."/>
            <person name="Lutzoni F."/>
            <person name="Magnuson J."/>
            <person name="Mondo S."/>
            <person name="Nolan M."/>
            <person name="Ohm R."/>
            <person name="Pangilinan J."/>
            <person name="Park H.-J."/>
            <person name="Ramirez L."/>
            <person name="Alfaro M."/>
            <person name="Sun H."/>
            <person name="Tritt A."/>
            <person name="Yoshinaga Y."/>
            <person name="Zwiers L.-H."/>
            <person name="Turgeon B."/>
            <person name="Goodwin S."/>
            <person name="Spatafora J."/>
            <person name="Crous P."/>
            <person name="Grigoriev I."/>
        </authorList>
    </citation>
    <scope>NUCLEOTIDE SEQUENCE</scope>
    <source>
        <strain evidence="3">CBS 113389</strain>
    </source>
</reference>
<feature type="transmembrane region" description="Helical" evidence="1">
    <location>
        <begin position="106"/>
        <end position="128"/>
    </location>
</feature>
<feature type="domain" description="CWH43-like N-terminal" evidence="2">
    <location>
        <begin position="14"/>
        <end position="228"/>
    </location>
</feature>
<dbReference type="Pfam" id="PF10277">
    <property type="entry name" value="Frag1"/>
    <property type="match status" value="1"/>
</dbReference>
<dbReference type="RefSeq" id="XP_033588877.1">
    <property type="nucleotide sequence ID" value="XM_033729678.1"/>
</dbReference>
<accession>A0A6A6PSV4</accession>
<feature type="transmembrane region" description="Helical" evidence="1">
    <location>
        <begin position="210"/>
        <end position="230"/>
    </location>
</feature>
<feature type="transmembrane region" description="Helical" evidence="1">
    <location>
        <begin position="134"/>
        <end position="157"/>
    </location>
</feature>
<sequence>MRLPASPKLFGTPCWVFPILAGLAWLVTLLAILIEWIVKGSPHYPEMWPSQHLSYISNAGASDWGHPLFISGATITAIFFSITFISERWLRHKGKLLHSATKWSSVCWVAAAVLTATATCALVLFTIFCVRRHAVVHYTLVATFALGYILAAALLCAERKHLCNTFPTRRILHWSLRIKLFFIAVELLFVILGSVTMYQRMYRTSVVVEWLAALFFSFYMASFAVDFFAVPAVDDEKENAWDLMMRSWDEDVGITRPQWVYGALEKRYSLLE</sequence>
<evidence type="ECO:0000313" key="4">
    <source>
        <dbReference type="Proteomes" id="UP000799767"/>
    </source>
</evidence>
<dbReference type="EMBL" id="MU001636">
    <property type="protein sequence ID" value="KAF2482307.1"/>
    <property type="molecule type" value="Genomic_DNA"/>
</dbReference>
<keyword evidence="1" id="KW-1133">Transmembrane helix</keyword>
<dbReference type="GeneID" id="54470680"/>
<keyword evidence="4" id="KW-1185">Reference proteome</keyword>
<name>A0A6A6PSV4_9PEZI</name>
<organism evidence="3 4">
    <name type="scientific">Neohortaea acidophila</name>
    <dbReference type="NCBI Taxonomy" id="245834"/>
    <lineage>
        <taxon>Eukaryota</taxon>
        <taxon>Fungi</taxon>
        <taxon>Dikarya</taxon>
        <taxon>Ascomycota</taxon>
        <taxon>Pezizomycotina</taxon>
        <taxon>Dothideomycetes</taxon>
        <taxon>Dothideomycetidae</taxon>
        <taxon>Mycosphaerellales</taxon>
        <taxon>Teratosphaeriaceae</taxon>
        <taxon>Neohortaea</taxon>
    </lineage>
</organism>
<keyword evidence="1" id="KW-0812">Transmembrane</keyword>
<dbReference type="AlphaFoldDB" id="A0A6A6PSV4"/>
<gene>
    <name evidence="3" type="ORF">BDY17DRAFT_157903</name>
</gene>
<evidence type="ECO:0000259" key="2">
    <source>
        <dbReference type="Pfam" id="PF10277"/>
    </source>
</evidence>
<evidence type="ECO:0000256" key="1">
    <source>
        <dbReference type="SAM" id="Phobius"/>
    </source>
</evidence>
<feature type="transmembrane region" description="Helical" evidence="1">
    <location>
        <begin position="178"/>
        <end position="198"/>
    </location>
</feature>
<feature type="transmembrane region" description="Helical" evidence="1">
    <location>
        <begin position="64"/>
        <end position="85"/>
    </location>
</feature>
<protein>
    <submittedName>
        <fullName evidence="3">Frag1/DRAM/Sfk1 family-domain-containing protein</fullName>
    </submittedName>
</protein>
<keyword evidence="1" id="KW-0472">Membrane</keyword>
<dbReference type="OrthoDB" id="10032492at2759"/>
<proteinExistence type="predicted"/>
<dbReference type="Proteomes" id="UP000799767">
    <property type="component" value="Unassembled WGS sequence"/>
</dbReference>
<dbReference type="InterPro" id="IPR019402">
    <property type="entry name" value="CWH43_N"/>
</dbReference>
<evidence type="ECO:0000313" key="3">
    <source>
        <dbReference type="EMBL" id="KAF2482307.1"/>
    </source>
</evidence>
<feature type="transmembrane region" description="Helical" evidence="1">
    <location>
        <begin position="12"/>
        <end position="38"/>
    </location>
</feature>